<dbReference type="GO" id="GO:0000160">
    <property type="term" value="P:phosphorelay signal transduction system"/>
    <property type="evidence" value="ECO:0007669"/>
    <property type="project" value="UniProtKB-KW"/>
</dbReference>
<proteinExistence type="predicted"/>
<keyword evidence="3" id="KW-0805">Transcription regulation</keyword>
<evidence type="ECO:0000256" key="2">
    <source>
        <dbReference type="ARBA" id="ARBA00023012"/>
    </source>
</evidence>
<evidence type="ECO:0000256" key="6">
    <source>
        <dbReference type="PROSITE-ProRule" id="PRU00169"/>
    </source>
</evidence>
<dbReference type="GO" id="GO:0003677">
    <property type="term" value="F:DNA binding"/>
    <property type="evidence" value="ECO:0007669"/>
    <property type="project" value="UniProtKB-KW"/>
</dbReference>
<dbReference type="CDD" id="cd06170">
    <property type="entry name" value="LuxR_C_like"/>
    <property type="match status" value="1"/>
</dbReference>
<dbReference type="RefSeq" id="WP_208718019.1">
    <property type="nucleotide sequence ID" value="NZ_CP024770.1"/>
</dbReference>
<dbReference type="PANTHER" id="PTHR43214:SF3">
    <property type="entry name" value="RESPONSE REGULATOR UVRY"/>
    <property type="match status" value="1"/>
</dbReference>
<keyword evidence="5" id="KW-0804">Transcription</keyword>
<dbReference type="SMART" id="SM00448">
    <property type="entry name" value="REC"/>
    <property type="match status" value="1"/>
</dbReference>
<name>A0A6B9G5M7_PANCY</name>
<dbReference type="CDD" id="cd17535">
    <property type="entry name" value="REC_NarL-like"/>
    <property type="match status" value="1"/>
</dbReference>
<geneLocation type="plasmid" evidence="10">
    <name>pne1b</name>
</geneLocation>
<dbReference type="InterPro" id="IPR058245">
    <property type="entry name" value="NreC/VraR/RcsB-like_REC"/>
</dbReference>
<dbReference type="PRINTS" id="PR00038">
    <property type="entry name" value="HTHLUXR"/>
</dbReference>
<keyword evidence="4 9" id="KW-0238">DNA-binding</keyword>
<dbReference type="InterPro" id="IPR039420">
    <property type="entry name" value="WalR-like"/>
</dbReference>
<dbReference type="Proteomes" id="UP000502005">
    <property type="component" value="Plasmid pNE1B"/>
</dbReference>
<organism evidence="9 10">
    <name type="scientific">Pantoea cypripedii</name>
    <name type="common">Pectobacterium cypripedii</name>
    <name type="synonym">Erwinia cypripedii</name>
    <dbReference type="NCBI Taxonomy" id="55209"/>
    <lineage>
        <taxon>Bacteria</taxon>
        <taxon>Pseudomonadati</taxon>
        <taxon>Pseudomonadota</taxon>
        <taxon>Gammaproteobacteria</taxon>
        <taxon>Enterobacterales</taxon>
        <taxon>Erwiniaceae</taxon>
        <taxon>Pantoea</taxon>
    </lineage>
</organism>
<accession>A0A6B9G5M7</accession>
<dbReference type="InterPro" id="IPR011006">
    <property type="entry name" value="CheY-like_superfamily"/>
</dbReference>
<dbReference type="SMART" id="SM00421">
    <property type="entry name" value="HTH_LUXR"/>
    <property type="match status" value="1"/>
</dbReference>
<reference evidence="9 10" key="1">
    <citation type="submission" date="2017-11" db="EMBL/GenBank/DDBJ databases">
        <title>Genome sequence of Pantoea cypripedii NE1.</title>
        <authorList>
            <person name="Nascimento F.X."/>
        </authorList>
    </citation>
    <scope>NUCLEOTIDE SEQUENCE [LARGE SCALE GENOMIC DNA]</scope>
    <source>
        <strain evidence="9 10">NE1</strain>
        <plasmid evidence="10">pne1b</plasmid>
    </source>
</reference>
<dbReference type="PROSITE" id="PS00622">
    <property type="entry name" value="HTH_LUXR_1"/>
    <property type="match status" value="1"/>
</dbReference>
<dbReference type="SUPFAM" id="SSF52172">
    <property type="entry name" value="CheY-like"/>
    <property type="match status" value="1"/>
</dbReference>
<feature type="domain" description="Response regulatory" evidence="8">
    <location>
        <begin position="9"/>
        <end position="125"/>
    </location>
</feature>
<evidence type="ECO:0000259" key="8">
    <source>
        <dbReference type="PROSITE" id="PS50110"/>
    </source>
</evidence>
<feature type="modified residue" description="4-aspartylphosphate" evidence="6">
    <location>
        <position position="60"/>
    </location>
</feature>
<dbReference type="PROSITE" id="PS50110">
    <property type="entry name" value="RESPONSE_REGULATORY"/>
    <property type="match status" value="1"/>
</dbReference>
<dbReference type="PANTHER" id="PTHR43214">
    <property type="entry name" value="TWO-COMPONENT RESPONSE REGULATOR"/>
    <property type="match status" value="1"/>
</dbReference>
<keyword evidence="9" id="KW-0614">Plasmid</keyword>
<evidence type="ECO:0000259" key="7">
    <source>
        <dbReference type="PROSITE" id="PS50043"/>
    </source>
</evidence>
<feature type="domain" description="HTH luxR-type" evidence="7">
    <location>
        <begin position="145"/>
        <end position="210"/>
    </location>
</feature>
<dbReference type="Gene3D" id="3.40.50.2300">
    <property type="match status" value="1"/>
</dbReference>
<evidence type="ECO:0000313" key="9">
    <source>
        <dbReference type="EMBL" id="QGY32122.1"/>
    </source>
</evidence>
<evidence type="ECO:0000256" key="1">
    <source>
        <dbReference type="ARBA" id="ARBA00022553"/>
    </source>
</evidence>
<keyword evidence="1 6" id="KW-0597">Phosphoprotein</keyword>
<evidence type="ECO:0000256" key="4">
    <source>
        <dbReference type="ARBA" id="ARBA00023125"/>
    </source>
</evidence>
<keyword evidence="2" id="KW-0902">Two-component regulatory system</keyword>
<protein>
    <submittedName>
        <fullName evidence="9">DNA-binding response regulator</fullName>
    </submittedName>
</protein>
<dbReference type="GO" id="GO:0006355">
    <property type="term" value="P:regulation of DNA-templated transcription"/>
    <property type="evidence" value="ECO:0007669"/>
    <property type="project" value="InterPro"/>
</dbReference>
<dbReference type="InterPro" id="IPR000792">
    <property type="entry name" value="Tscrpt_reg_LuxR_C"/>
</dbReference>
<sequence length="213" mass="23569">MNTNINPKRILLIEDHSFLSDGIKLLLSSLPDYQVVGAVADGLEAYAACQRLTPDIALVDLGLPGMSGNEVIRQLKQRWPEMIIIVLTAESAEHRARAALEAGAIAYILKKSSQQILLTALQMAALGRTFLDPALNQQQITEAPSPEGQQKLTTRERQILKLIAEGNRNRDIAEKLIITIKTVETHRLNLMRKLQAHSAVELTNWAMRLGVHG</sequence>
<dbReference type="Pfam" id="PF00072">
    <property type="entry name" value="Response_reg"/>
    <property type="match status" value="1"/>
</dbReference>
<evidence type="ECO:0000256" key="5">
    <source>
        <dbReference type="ARBA" id="ARBA00023163"/>
    </source>
</evidence>
<gene>
    <name evidence="9" type="ORF">CUN67_24325</name>
</gene>
<dbReference type="NCBIfam" id="NF011896">
    <property type="entry name" value="PRK15369.1"/>
    <property type="match status" value="1"/>
</dbReference>
<evidence type="ECO:0000256" key="3">
    <source>
        <dbReference type="ARBA" id="ARBA00023015"/>
    </source>
</evidence>
<dbReference type="AlphaFoldDB" id="A0A6B9G5M7"/>
<dbReference type="PROSITE" id="PS50043">
    <property type="entry name" value="HTH_LUXR_2"/>
    <property type="match status" value="1"/>
</dbReference>
<evidence type="ECO:0000313" key="10">
    <source>
        <dbReference type="Proteomes" id="UP000502005"/>
    </source>
</evidence>
<dbReference type="EMBL" id="CP024770">
    <property type="protein sequence ID" value="QGY32122.1"/>
    <property type="molecule type" value="Genomic_DNA"/>
</dbReference>
<dbReference type="InterPro" id="IPR001789">
    <property type="entry name" value="Sig_transdc_resp-reg_receiver"/>
</dbReference>
<dbReference type="Pfam" id="PF00196">
    <property type="entry name" value="GerE"/>
    <property type="match status" value="1"/>
</dbReference>